<feature type="compositionally biased region" description="Basic and acidic residues" evidence="4">
    <location>
        <begin position="24"/>
        <end position="35"/>
    </location>
</feature>
<dbReference type="KEGG" id="ehx:EMIHUDRAFT_456451"/>
<evidence type="ECO:0000256" key="2">
    <source>
        <dbReference type="ARBA" id="ARBA00023242"/>
    </source>
</evidence>
<dbReference type="AlphaFoldDB" id="A0A0D3K4X7"/>
<feature type="region of interest" description="Disordered" evidence="4">
    <location>
        <begin position="1"/>
        <end position="53"/>
    </location>
</feature>
<dbReference type="RefSeq" id="XP_005783241.1">
    <property type="nucleotide sequence ID" value="XM_005783184.1"/>
</dbReference>
<keyword evidence="7" id="KW-1185">Reference proteome</keyword>
<evidence type="ECO:0000256" key="4">
    <source>
        <dbReference type="SAM" id="MobiDB-lite"/>
    </source>
</evidence>
<evidence type="ECO:0000256" key="1">
    <source>
        <dbReference type="ARBA" id="ARBA00004123"/>
    </source>
</evidence>
<reference evidence="7" key="1">
    <citation type="journal article" date="2013" name="Nature">
        <title>Pan genome of the phytoplankton Emiliania underpins its global distribution.</title>
        <authorList>
            <person name="Read B.A."/>
            <person name="Kegel J."/>
            <person name="Klute M.J."/>
            <person name="Kuo A."/>
            <person name="Lefebvre S.C."/>
            <person name="Maumus F."/>
            <person name="Mayer C."/>
            <person name="Miller J."/>
            <person name="Monier A."/>
            <person name="Salamov A."/>
            <person name="Young J."/>
            <person name="Aguilar M."/>
            <person name="Claverie J.M."/>
            <person name="Frickenhaus S."/>
            <person name="Gonzalez K."/>
            <person name="Herman E.K."/>
            <person name="Lin Y.C."/>
            <person name="Napier J."/>
            <person name="Ogata H."/>
            <person name="Sarno A.F."/>
            <person name="Shmutz J."/>
            <person name="Schroeder D."/>
            <person name="de Vargas C."/>
            <person name="Verret F."/>
            <person name="von Dassow P."/>
            <person name="Valentin K."/>
            <person name="Van de Peer Y."/>
            <person name="Wheeler G."/>
            <person name="Dacks J.B."/>
            <person name="Delwiche C.F."/>
            <person name="Dyhrman S.T."/>
            <person name="Glockner G."/>
            <person name="John U."/>
            <person name="Richards T."/>
            <person name="Worden A.Z."/>
            <person name="Zhang X."/>
            <person name="Grigoriev I.V."/>
            <person name="Allen A.E."/>
            <person name="Bidle K."/>
            <person name="Borodovsky M."/>
            <person name="Bowler C."/>
            <person name="Brownlee C."/>
            <person name="Cock J.M."/>
            <person name="Elias M."/>
            <person name="Gladyshev V.N."/>
            <person name="Groth M."/>
            <person name="Guda C."/>
            <person name="Hadaegh A."/>
            <person name="Iglesias-Rodriguez M.D."/>
            <person name="Jenkins J."/>
            <person name="Jones B.M."/>
            <person name="Lawson T."/>
            <person name="Leese F."/>
            <person name="Lindquist E."/>
            <person name="Lobanov A."/>
            <person name="Lomsadze A."/>
            <person name="Malik S.B."/>
            <person name="Marsh M.E."/>
            <person name="Mackinder L."/>
            <person name="Mock T."/>
            <person name="Mueller-Roeber B."/>
            <person name="Pagarete A."/>
            <person name="Parker M."/>
            <person name="Probert I."/>
            <person name="Quesneville H."/>
            <person name="Raines C."/>
            <person name="Rensing S.A."/>
            <person name="Riano-Pachon D.M."/>
            <person name="Richier S."/>
            <person name="Rokitta S."/>
            <person name="Shiraiwa Y."/>
            <person name="Soanes D.M."/>
            <person name="van der Giezen M."/>
            <person name="Wahlund T.M."/>
            <person name="Williams B."/>
            <person name="Wilson W."/>
            <person name="Wolfe G."/>
            <person name="Wurch L.L."/>
        </authorList>
    </citation>
    <scope>NUCLEOTIDE SEQUENCE</scope>
</reference>
<dbReference type="InterPro" id="IPR053271">
    <property type="entry name" value="DDT_domain"/>
</dbReference>
<reference evidence="6" key="2">
    <citation type="submission" date="2024-10" db="UniProtKB">
        <authorList>
            <consortium name="EnsemblProtists"/>
        </authorList>
    </citation>
    <scope>IDENTIFICATION</scope>
</reference>
<dbReference type="EnsemblProtists" id="EOD30812">
    <property type="protein sequence ID" value="EOD30812"/>
    <property type="gene ID" value="EMIHUDRAFT_456451"/>
</dbReference>
<feature type="coiled-coil region" evidence="3">
    <location>
        <begin position="292"/>
        <end position="330"/>
    </location>
</feature>
<feature type="region of interest" description="Disordered" evidence="4">
    <location>
        <begin position="343"/>
        <end position="383"/>
    </location>
</feature>
<keyword evidence="2" id="KW-0539">Nucleus</keyword>
<dbReference type="Pfam" id="PF02791">
    <property type="entry name" value="DDT"/>
    <property type="match status" value="1"/>
</dbReference>
<accession>A0A0D3K4X7</accession>
<dbReference type="GeneID" id="17276086"/>
<feature type="region of interest" description="Disordered" evidence="4">
    <location>
        <begin position="116"/>
        <end position="142"/>
    </location>
</feature>
<keyword evidence="3" id="KW-0175">Coiled coil</keyword>
<dbReference type="PaxDb" id="2903-EOD30812"/>
<proteinExistence type="predicted"/>
<dbReference type="PANTHER" id="PTHR15546:SF2">
    <property type="entry name" value="DDT DOMAIN-CONTAINING PROTEIN DDB_G0282237"/>
    <property type="match status" value="1"/>
</dbReference>
<dbReference type="Proteomes" id="UP000013827">
    <property type="component" value="Unassembled WGS sequence"/>
</dbReference>
<protein>
    <recommendedName>
        <fullName evidence="5">DDT domain-containing protein</fullName>
    </recommendedName>
</protein>
<dbReference type="HOGENOM" id="CLU_336012_0_0_1"/>
<name>A0A0D3K4X7_EMIH1</name>
<evidence type="ECO:0000313" key="7">
    <source>
        <dbReference type="Proteomes" id="UP000013827"/>
    </source>
</evidence>
<organism evidence="6 7">
    <name type="scientific">Emiliania huxleyi (strain CCMP1516)</name>
    <dbReference type="NCBI Taxonomy" id="280463"/>
    <lineage>
        <taxon>Eukaryota</taxon>
        <taxon>Haptista</taxon>
        <taxon>Haptophyta</taxon>
        <taxon>Prymnesiophyceae</taxon>
        <taxon>Isochrysidales</taxon>
        <taxon>Noelaerhabdaceae</taxon>
        <taxon>Emiliania</taxon>
    </lineage>
</organism>
<comment type="subcellular location">
    <subcellularLocation>
        <location evidence="1">Nucleus</location>
    </subcellularLocation>
</comment>
<feature type="region of interest" description="Disordered" evidence="4">
    <location>
        <begin position="467"/>
        <end position="486"/>
    </location>
</feature>
<dbReference type="PANTHER" id="PTHR15546">
    <property type="entry name" value="BROMODOMAIN ADJACENT TO ZINC FINGER DOMAIN, 2A"/>
    <property type="match status" value="1"/>
</dbReference>
<evidence type="ECO:0000313" key="6">
    <source>
        <dbReference type="EnsemblProtists" id="EOD30812"/>
    </source>
</evidence>
<dbReference type="PROSITE" id="PS50827">
    <property type="entry name" value="DDT"/>
    <property type="match status" value="1"/>
</dbReference>
<dbReference type="SMART" id="SM00571">
    <property type="entry name" value="DDT"/>
    <property type="match status" value="1"/>
</dbReference>
<feature type="domain" description="DDT" evidence="5">
    <location>
        <begin position="150"/>
        <end position="210"/>
    </location>
</feature>
<sequence length="849" mass="92473">MCKRPASGPSPAKKAKKAKTAYELWKKEQPEHAESGGDDDDTPDLGTMPDEELSHVIKLLGGDPKACEGRRELVQAAGGLIFQNGAKKWRRAQIEAAKERLAAALKESQAAVAELEERAGKPSADVRAPTCERPEPPGQLPLPLAESRTPGLASELVQCWAFACAFSGRLTLTKFSVDNFVAALCRPGHGSVLAELHVRLLRALLADTEQLRRAGQLPPPLDAGMVVQQLPPPGVVSAANWPEVLRAVLWLLPELHETEESRSALAALQRSDYPDLSVAHKLALLTPLTERRLSLAKELADNESRRKELARELREKQQALKRDEREAKADAVADAVKAAAARRTLARSASPVPRELASLGGAAAEAKEAAGPKEAPAPPDSDEAAEAALLQALRARDAEALAAAVSEAEASGHAGETADGRPWASEALKAARKVEVELSVAEVTRGIAAKYTKRQASALHRHYGQPLAARQLDHPPARRSSSGRRPHASGRTYYFFVSDPHRLWVHVPREESPQGWTWAFYDTAAHVEAGALAEAELKQRLRELLPIISADMADDEAAGPEGARRGESSVNQDEGWLDEGHEWVGRQDLELGEAEAALEAFAQKERDELLHPPVLAQPHYENRLERKALRIKPSALGLAGARDELLDFEEWLAPLLGRLGTGWVAAGRKDEGAQEVWQLSCRAATTVNELAELLGTLEEAVHALQTAAAPNERKPWRKEGHEYVGQQARRFFAGFGASDGRISGWLPAEGSDPPLWHMVHGDDNDEEDLDETESVESRERWRAALRQPHSPAVVALAIKALRDHCEHFGALGYHPPRGKEGAAAERDLAYSAWVHAGAFKSDKQKKKKH</sequence>
<dbReference type="GO" id="GO:0005634">
    <property type="term" value="C:nucleus"/>
    <property type="evidence" value="ECO:0007669"/>
    <property type="project" value="UniProtKB-SubCell"/>
</dbReference>
<evidence type="ECO:0000259" key="5">
    <source>
        <dbReference type="PROSITE" id="PS50827"/>
    </source>
</evidence>
<dbReference type="InterPro" id="IPR018501">
    <property type="entry name" value="DDT_dom"/>
</dbReference>
<evidence type="ECO:0000256" key="3">
    <source>
        <dbReference type="SAM" id="Coils"/>
    </source>
</evidence>